<dbReference type="Pfam" id="PF01797">
    <property type="entry name" value="Y1_Tnp"/>
    <property type="match status" value="1"/>
</dbReference>
<evidence type="ECO:0000313" key="3">
    <source>
        <dbReference type="Proteomes" id="UP000298325"/>
    </source>
</evidence>
<dbReference type="EMBL" id="SRPF01000004">
    <property type="protein sequence ID" value="TGN38852.1"/>
    <property type="molecule type" value="Genomic_DNA"/>
</dbReference>
<dbReference type="AlphaFoldDB" id="A0A4Z1C1H1"/>
<name>A0A4Z1C1H1_9GAMM</name>
<dbReference type="GO" id="GO:0003677">
    <property type="term" value="F:DNA binding"/>
    <property type="evidence" value="ECO:0007669"/>
    <property type="project" value="InterPro"/>
</dbReference>
<feature type="domain" description="Transposase IS200-like" evidence="1">
    <location>
        <begin position="9"/>
        <end position="123"/>
    </location>
</feature>
<organism evidence="2 3">
    <name type="scientific">Marinobacter confluentis</name>
    <dbReference type="NCBI Taxonomy" id="1697557"/>
    <lineage>
        <taxon>Bacteria</taxon>
        <taxon>Pseudomonadati</taxon>
        <taxon>Pseudomonadota</taxon>
        <taxon>Gammaproteobacteria</taxon>
        <taxon>Pseudomonadales</taxon>
        <taxon>Marinobacteraceae</taxon>
        <taxon>Marinobacter</taxon>
    </lineage>
</organism>
<evidence type="ECO:0000259" key="1">
    <source>
        <dbReference type="SMART" id="SM01321"/>
    </source>
</evidence>
<accession>A0A4Z1C1H1</accession>
<proteinExistence type="predicted"/>
<dbReference type="InterPro" id="IPR002686">
    <property type="entry name" value="Transposase_17"/>
</dbReference>
<dbReference type="InterPro" id="IPR036515">
    <property type="entry name" value="Transposase_17_sf"/>
</dbReference>
<sequence>MARTLRLEFEGALYHITSRGNRRETIYETPDDRERFLEILGGVREKYNWLCHAYCLMGNHYHLLIETPEANLSKGMRQLNGVYTQCFNKAHARVGHVFQGRYKAILVEKETYLLELARYIVLNPVRAGMVSSPSEWPWSSYRATAGEIPPLDYLSTDWLLSVFGVIKSQAQIAYVDFVSNARSQSSPWEDLKGQIYLGSDQFFERMLEHLGEPDRLSEVPAAQRRAEALPLKTYFGKTDNRNAVIAEAYASGGYTLKEIGDYLGLSYSRVSRIAKEYKSKT</sequence>
<gene>
    <name evidence="2" type="ORF">E5Q11_14060</name>
</gene>
<dbReference type="GO" id="GO:0006313">
    <property type="term" value="P:DNA transposition"/>
    <property type="evidence" value="ECO:0007669"/>
    <property type="project" value="InterPro"/>
</dbReference>
<dbReference type="RefSeq" id="WP_135804077.1">
    <property type="nucleotide sequence ID" value="NZ_SRPF01000004.1"/>
</dbReference>
<reference evidence="2 3" key="1">
    <citation type="submission" date="2019-04" db="EMBL/GenBank/DDBJ databases">
        <authorList>
            <person name="Park S."/>
            <person name="Yoon J.-H."/>
        </authorList>
    </citation>
    <scope>NUCLEOTIDE SEQUENCE [LARGE SCALE GENOMIC DNA]</scope>
    <source>
        <strain evidence="2 3">HJM-18</strain>
    </source>
</reference>
<dbReference type="PANTHER" id="PTHR34322">
    <property type="entry name" value="TRANSPOSASE, Y1_TNP DOMAIN-CONTAINING"/>
    <property type="match status" value="1"/>
</dbReference>
<dbReference type="OrthoDB" id="9814067at2"/>
<dbReference type="Gene3D" id="3.30.70.1290">
    <property type="entry name" value="Transposase IS200-like"/>
    <property type="match status" value="1"/>
</dbReference>
<dbReference type="PANTHER" id="PTHR34322:SF2">
    <property type="entry name" value="TRANSPOSASE IS200-LIKE DOMAIN-CONTAINING PROTEIN"/>
    <property type="match status" value="1"/>
</dbReference>
<dbReference type="SUPFAM" id="SSF88659">
    <property type="entry name" value="Sigma3 and sigma4 domains of RNA polymerase sigma factors"/>
    <property type="match status" value="1"/>
</dbReference>
<dbReference type="SUPFAM" id="SSF143422">
    <property type="entry name" value="Transposase IS200-like"/>
    <property type="match status" value="1"/>
</dbReference>
<dbReference type="InterPro" id="IPR013324">
    <property type="entry name" value="RNA_pol_sigma_r3/r4-like"/>
</dbReference>
<comment type="caution">
    <text evidence="2">The sequence shown here is derived from an EMBL/GenBank/DDBJ whole genome shotgun (WGS) entry which is preliminary data.</text>
</comment>
<dbReference type="Proteomes" id="UP000298325">
    <property type="component" value="Unassembled WGS sequence"/>
</dbReference>
<evidence type="ECO:0000313" key="2">
    <source>
        <dbReference type="EMBL" id="TGN38852.1"/>
    </source>
</evidence>
<protein>
    <submittedName>
        <fullName evidence="2">Addiction module toxin RelE</fullName>
    </submittedName>
</protein>
<dbReference type="NCBIfam" id="NF047646">
    <property type="entry name" value="REP_Tyr_transpos"/>
    <property type="match status" value="1"/>
</dbReference>
<keyword evidence="3" id="KW-1185">Reference proteome</keyword>
<dbReference type="GO" id="GO:0004803">
    <property type="term" value="F:transposase activity"/>
    <property type="evidence" value="ECO:0007669"/>
    <property type="project" value="InterPro"/>
</dbReference>
<dbReference type="SMART" id="SM01321">
    <property type="entry name" value="Y1_Tnp"/>
    <property type="match status" value="1"/>
</dbReference>